<dbReference type="OrthoDB" id="8123886at2759"/>
<feature type="domain" description="Pre-C2HC" evidence="2">
    <location>
        <begin position="207"/>
        <end position="268"/>
    </location>
</feature>
<evidence type="ECO:0000313" key="3">
    <source>
        <dbReference type="EMBL" id="GBP14697.1"/>
    </source>
</evidence>
<dbReference type="SUPFAM" id="SSF56219">
    <property type="entry name" value="DNase I-like"/>
    <property type="match status" value="1"/>
</dbReference>
<reference evidence="3 4" key="1">
    <citation type="journal article" date="2019" name="Commun. Biol.">
        <title>The bagworm genome reveals a unique fibroin gene that provides high tensile strength.</title>
        <authorList>
            <person name="Kono N."/>
            <person name="Nakamura H."/>
            <person name="Ohtoshi R."/>
            <person name="Tomita M."/>
            <person name="Numata K."/>
            <person name="Arakawa K."/>
        </authorList>
    </citation>
    <scope>NUCLEOTIDE SEQUENCE [LARGE SCALE GENOMIC DNA]</scope>
</reference>
<dbReference type="EMBL" id="BGZK01000066">
    <property type="protein sequence ID" value="GBP14697.1"/>
    <property type="molecule type" value="Genomic_DNA"/>
</dbReference>
<feature type="compositionally biased region" description="Basic residues" evidence="1">
    <location>
        <begin position="154"/>
        <end position="163"/>
    </location>
</feature>
<feature type="compositionally biased region" description="Polar residues" evidence="1">
    <location>
        <begin position="343"/>
        <end position="353"/>
    </location>
</feature>
<evidence type="ECO:0000256" key="1">
    <source>
        <dbReference type="SAM" id="MobiDB-lite"/>
    </source>
</evidence>
<dbReference type="InterPro" id="IPR036691">
    <property type="entry name" value="Endo/exonu/phosph_ase_sf"/>
</dbReference>
<dbReference type="Proteomes" id="UP000299102">
    <property type="component" value="Unassembled WGS sequence"/>
</dbReference>
<name>A0A4C1TML9_EUMVA</name>
<feature type="compositionally biased region" description="Low complexity" evidence="1">
    <location>
        <begin position="55"/>
        <end position="75"/>
    </location>
</feature>
<dbReference type="Gene3D" id="3.60.10.10">
    <property type="entry name" value="Endonuclease/exonuclease/phosphatase"/>
    <property type="match status" value="1"/>
</dbReference>
<gene>
    <name evidence="3" type="ORF">EVAR_9603_1</name>
</gene>
<feature type="compositionally biased region" description="Pro residues" evidence="1">
    <location>
        <begin position="110"/>
        <end position="122"/>
    </location>
</feature>
<dbReference type="Pfam" id="PF07530">
    <property type="entry name" value="PRE_C2HC"/>
    <property type="match status" value="1"/>
</dbReference>
<evidence type="ECO:0000259" key="2">
    <source>
        <dbReference type="Pfam" id="PF07530"/>
    </source>
</evidence>
<organism evidence="3 4">
    <name type="scientific">Eumeta variegata</name>
    <name type="common">Bagworm moth</name>
    <name type="synonym">Eumeta japonica</name>
    <dbReference type="NCBI Taxonomy" id="151549"/>
    <lineage>
        <taxon>Eukaryota</taxon>
        <taxon>Metazoa</taxon>
        <taxon>Ecdysozoa</taxon>
        <taxon>Arthropoda</taxon>
        <taxon>Hexapoda</taxon>
        <taxon>Insecta</taxon>
        <taxon>Pterygota</taxon>
        <taxon>Neoptera</taxon>
        <taxon>Endopterygota</taxon>
        <taxon>Lepidoptera</taxon>
        <taxon>Glossata</taxon>
        <taxon>Ditrysia</taxon>
        <taxon>Tineoidea</taxon>
        <taxon>Psychidae</taxon>
        <taxon>Oiketicinae</taxon>
        <taxon>Eumeta</taxon>
    </lineage>
</organism>
<keyword evidence="4" id="KW-1185">Reference proteome</keyword>
<feature type="region of interest" description="Disordered" evidence="1">
    <location>
        <begin position="38"/>
        <end position="170"/>
    </location>
</feature>
<dbReference type="AlphaFoldDB" id="A0A4C1TML9"/>
<dbReference type="InterPro" id="IPR006579">
    <property type="entry name" value="Pre_C2HC_dom"/>
</dbReference>
<proteinExistence type="predicted"/>
<accession>A0A4C1TML9</accession>
<feature type="compositionally biased region" description="Low complexity" evidence="1">
    <location>
        <begin position="100"/>
        <end position="109"/>
    </location>
</feature>
<feature type="compositionally biased region" description="Basic residues" evidence="1">
    <location>
        <begin position="88"/>
        <end position="98"/>
    </location>
</feature>
<comment type="caution">
    <text evidence="3">The sequence shown here is derived from an EMBL/GenBank/DDBJ whole genome shotgun (WGS) entry which is preliminary data.</text>
</comment>
<feature type="region of interest" description="Disordered" evidence="1">
    <location>
        <begin position="305"/>
        <end position="382"/>
    </location>
</feature>
<sequence length="573" mass="63503">MDNANPCPPRAGGISKGPLTRALIKEVLAKSLAEMEYECPDGELNKFVRTETPVSSRASSNTASSASSQNSSRSQFPLKGKTKEKPAPRRPRKTRHARIAPSSAWTVSPSPTPPAPRPPPPRGRLDPGPAHSPAMTTRWRLTQPRLSQPLPKPRCAHLRRPKGRSPPPRSLNKYLVDFKVQFHTYALEEGRKIKVIIRGIPADFPVEEIKADLCDQGFPVLSVHRLCRRDGTPLWLVLAVLPRTEEAKNLSQTLNKVCGLSGIRVERLPTHTRLGGKTLLRQLRPKSYANYKGCPKIPKFSIKTRPNIKRPFHAPTPGSRKLSGTGVKKDNSCCQALPPAPSSNPWGRNQPSKVVQEPPRESTRRAPPAPPPATMTAGPSSFGDDIQTVMAVLRAVLSSEMSEFAGQLRACCNVDDEKFQVLVRPRACAIADYVQLQTDRSYARRGGTALYYSRSLHCCPLTIPPLINMESTGCRLIMRGHRTIAVVSVYLPSAKPLLRSDLRALLALGDAVILFGDFNCKKSQMGLCYNGSKWRKTGLTPRQTRVRNYRTLYGDLLPVQRFEQAFNLRHCID</sequence>
<evidence type="ECO:0000313" key="4">
    <source>
        <dbReference type="Proteomes" id="UP000299102"/>
    </source>
</evidence>
<protein>
    <recommendedName>
        <fullName evidence="2">Pre-C2HC domain-containing protein</fullName>
    </recommendedName>
</protein>